<sequence>MHTKPRFTNRLLLTPLLLLTFLPTFQASAQENCRNLEPDVWVEAQYAINGSTIIVQNQRVHLIGLYTPQKARTYKFHTPGEPLAKAAQEHLNTLLANHNLQIGVVYDKNQVDKNRIQQAHVFFKNGNSLNEAMLRSGYAINRTQNDNTRYAECYYAAEQQARQEGYQLWDQLQKNPNSHFPLVKSSEITDQDQGFRIIQGKILEVRQSSTNYILNMDTTGVRIPKKAWDKFDYAKLQALNGQTVEVRGYAYLYKGHMYMVIDHPYAFDVFSPLKRS</sequence>
<evidence type="ECO:0000256" key="1">
    <source>
        <dbReference type="SAM" id="SignalP"/>
    </source>
</evidence>
<accession>A0A7D4NMK2</accession>
<dbReference type="AlphaFoldDB" id="A0A7D4NMK2"/>
<evidence type="ECO:0000313" key="3">
    <source>
        <dbReference type="EMBL" id="QKI90094.1"/>
    </source>
</evidence>
<evidence type="ECO:0000313" key="4">
    <source>
        <dbReference type="Proteomes" id="UP000504724"/>
    </source>
</evidence>
<dbReference type="SUPFAM" id="SSF50199">
    <property type="entry name" value="Staphylococcal nuclease"/>
    <property type="match status" value="1"/>
</dbReference>
<dbReference type="Pfam" id="PF00565">
    <property type="entry name" value="SNase"/>
    <property type="match status" value="1"/>
</dbReference>
<name>A0A7D4NMK2_9GAMM</name>
<dbReference type="KEGG" id="txa:HQN79_11175"/>
<dbReference type="InterPro" id="IPR016071">
    <property type="entry name" value="Staphylococal_nuclease_OB-fold"/>
</dbReference>
<dbReference type="EMBL" id="CP054020">
    <property type="protein sequence ID" value="QKI90094.1"/>
    <property type="molecule type" value="Genomic_DNA"/>
</dbReference>
<proteinExistence type="predicted"/>
<keyword evidence="1" id="KW-0732">Signal</keyword>
<dbReference type="InterPro" id="IPR035437">
    <property type="entry name" value="SNase_OB-fold_sf"/>
</dbReference>
<gene>
    <name evidence="3" type="ORF">HQN79_11175</name>
</gene>
<dbReference type="PROSITE" id="PS50830">
    <property type="entry name" value="TNASE_3"/>
    <property type="match status" value="1"/>
</dbReference>
<protein>
    <submittedName>
        <fullName evidence="3">Thermonuclease family protein</fullName>
    </submittedName>
</protein>
<keyword evidence="4" id="KW-1185">Reference proteome</keyword>
<feature type="chain" id="PRO_5028963086" evidence="1">
    <location>
        <begin position="30"/>
        <end position="276"/>
    </location>
</feature>
<dbReference type="Gene3D" id="2.40.50.90">
    <property type="match status" value="1"/>
</dbReference>
<dbReference type="Proteomes" id="UP000504724">
    <property type="component" value="Chromosome"/>
</dbReference>
<dbReference type="SMART" id="SM00318">
    <property type="entry name" value="SNc"/>
    <property type="match status" value="1"/>
</dbReference>
<organism evidence="3 4">
    <name type="scientific">Thiomicrorhabdus xiamenensis</name>
    <dbReference type="NCBI Taxonomy" id="2739063"/>
    <lineage>
        <taxon>Bacteria</taxon>
        <taxon>Pseudomonadati</taxon>
        <taxon>Pseudomonadota</taxon>
        <taxon>Gammaproteobacteria</taxon>
        <taxon>Thiotrichales</taxon>
        <taxon>Piscirickettsiaceae</taxon>
        <taxon>Thiomicrorhabdus</taxon>
    </lineage>
</organism>
<evidence type="ECO:0000259" key="2">
    <source>
        <dbReference type="PROSITE" id="PS50830"/>
    </source>
</evidence>
<feature type="signal peptide" evidence="1">
    <location>
        <begin position="1"/>
        <end position="29"/>
    </location>
</feature>
<reference evidence="3 4" key="1">
    <citation type="submission" date="2020-05" db="EMBL/GenBank/DDBJ databases">
        <title>Thiomicrorhabdus sediminis sp.nov. and Thiomicrorhabdus xiamenensis sp.nov., novel sulfur-oxidizing bacteria isolated from coastal sediment.</title>
        <authorList>
            <person name="Liu X."/>
        </authorList>
    </citation>
    <scope>NUCLEOTIDE SEQUENCE [LARGE SCALE GENOMIC DNA]</scope>
    <source>
        <strain evidence="3 4">G2</strain>
    </source>
</reference>
<feature type="domain" description="TNase-like" evidence="2">
    <location>
        <begin position="48"/>
        <end position="171"/>
    </location>
</feature>
<dbReference type="RefSeq" id="WP_173286559.1">
    <property type="nucleotide sequence ID" value="NZ_CP054020.1"/>
</dbReference>